<sequence>MVFYNNVAKIASKHDRDLATLLSRLAKEETLQYAFYRDVIRTHLELEPNYCYYIANVIKNFKMPGAVMPDFENRMAVIAKEANYGPLQYFDQVLDVVVDYWGLKDLRPIAPLAEKARIEILEYHTRLKKIRDRFGRFQGKADLR</sequence>
<keyword evidence="6" id="KW-0560">Oxidoreductase</keyword>
<evidence type="ECO:0000313" key="11">
    <source>
        <dbReference type="Proteomes" id="UP000005257"/>
    </source>
</evidence>
<evidence type="ECO:0000256" key="9">
    <source>
        <dbReference type="ARBA" id="ARBA00023160"/>
    </source>
</evidence>
<dbReference type="InterPro" id="IPR005067">
    <property type="entry name" value="Fatty_acid_desaturase-2"/>
</dbReference>
<evidence type="ECO:0000256" key="6">
    <source>
        <dbReference type="ARBA" id="ARBA00023002"/>
    </source>
</evidence>
<organism evidence="10 11">
    <name type="scientific">Bacillus thuringiensis HD-789</name>
    <dbReference type="NCBI Taxonomy" id="1217737"/>
    <lineage>
        <taxon>Bacteria</taxon>
        <taxon>Bacillati</taxon>
        <taxon>Bacillota</taxon>
        <taxon>Bacilli</taxon>
        <taxon>Bacillales</taxon>
        <taxon>Bacillaceae</taxon>
        <taxon>Bacillus</taxon>
        <taxon>Bacillus cereus group</taxon>
    </lineage>
</organism>
<keyword evidence="3" id="KW-0444">Lipid biosynthesis</keyword>
<proteinExistence type="inferred from homology"/>
<dbReference type="GO" id="GO:0046872">
    <property type="term" value="F:metal ion binding"/>
    <property type="evidence" value="ECO:0007669"/>
    <property type="project" value="UniProtKB-KW"/>
</dbReference>
<dbReference type="Proteomes" id="UP000005257">
    <property type="component" value="Chromosome"/>
</dbReference>
<evidence type="ECO:0000256" key="5">
    <source>
        <dbReference type="ARBA" id="ARBA00022832"/>
    </source>
</evidence>
<comment type="cofactor">
    <cofactor evidence="1">
        <name>Fe(2+)</name>
        <dbReference type="ChEBI" id="CHEBI:29033"/>
    </cofactor>
</comment>
<keyword evidence="4" id="KW-0479">Metal-binding</keyword>
<dbReference type="EMBL" id="CP003763">
    <property type="protein sequence ID" value="AFQ26290.1"/>
    <property type="molecule type" value="Genomic_DNA"/>
</dbReference>
<evidence type="ECO:0000313" key="10">
    <source>
        <dbReference type="EMBL" id="AFQ26290.1"/>
    </source>
</evidence>
<dbReference type="InterPro" id="IPR009078">
    <property type="entry name" value="Ferritin-like_SF"/>
</dbReference>
<dbReference type="Gene3D" id="1.10.620.20">
    <property type="entry name" value="Ribonucleotide Reductase, subunit A"/>
    <property type="match status" value="1"/>
</dbReference>
<protein>
    <submittedName>
        <fullName evidence="10">Fatty acid desaturase type 2</fullName>
    </submittedName>
</protein>
<evidence type="ECO:0000256" key="2">
    <source>
        <dbReference type="ARBA" id="ARBA00008749"/>
    </source>
</evidence>
<name>A0A9W3P3D8_BACTU</name>
<dbReference type="Pfam" id="PF03405">
    <property type="entry name" value="FA_desaturase_2"/>
    <property type="match status" value="1"/>
</dbReference>
<evidence type="ECO:0000256" key="1">
    <source>
        <dbReference type="ARBA" id="ARBA00001954"/>
    </source>
</evidence>
<keyword evidence="8" id="KW-0443">Lipid metabolism</keyword>
<evidence type="ECO:0000256" key="8">
    <source>
        <dbReference type="ARBA" id="ARBA00023098"/>
    </source>
</evidence>
<dbReference type="GO" id="GO:0045300">
    <property type="term" value="F:stearoyl-[ACP] desaturase activity"/>
    <property type="evidence" value="ECO:0007669"/>
    <property type="project" value="InterPro"/>
</dbReference>
<dbReference type="SUPFAM" id="SSF47240">
    <property type="entry name" value="Ferritin-like"/>
    <property type="match status" value="1"/>
</dbReference>
<dbReference type="AlphaFoldDB" id="A0A9W3P3D8"/>
<keyword evidence="9" id="KW-0275">Fatty acid biosynthesis</keyword>
<keyword evidence="7" id="KW-0408">Iron</keyword>
<dbReference type="KEGG" id="btn:BTF1_10455"/>
<comment type="similarity">
    <text evidence="2">Belongs to the fatty acid desaturase type 2 family.</text>
</comment>
<reference evidence="10 11" key="1">
    <citation type="journal article" date="2013" name="Genome Announc.">
        <title>Complete Genome Sequence of Bacillus thuringiensis Serovar Israelensis Strain HD-789.</title>
        <authorList>
            <person name="Doggett N.A."/>
            <person name="Stubben C.J."/>
            <person name="Chertkov O."/>
            <person name="Bruce D.C."/>
            <person name="Detter J.C."/>
            <person name="Johnson S.L."/>
            <person name="Han C.S."/>
        </authorList>
    </citation>
    <scope>NUCLEOTIDE SEQUENCE [LARGE SCALE GENOMIC DNA]</scope>
    <source>
        <strain evidence="10 11">HD-789</strain>
    </source>
</reference>
<evidence type="ECO:0000256" key="4">
    <source>
        <dbReference type="ARBA" id="ARBA00022723"/>
    </source>
</evidence>
<gene>
    <name evidence="10" type="ORF">BTF1_10455</name>
</gene>
<evidence type="ECO:0000256" key="3">
    <source>
        <dbReference type="ARBA" id="ARBA00022516"/>
    </source>
</evidence>
<keyword evidence="5" id="KW-0276">Fatty acid metabolism</keyword>
<evidence type="ECO:0000256" key="7">
    <source>
        <dbReference type="ARBA" id="ARBA00023004"/>
    </source>
</evidence>
<dbReference type="InterPro" id="IPR012348">
    <property type="entry name" value="RNR-like"/>
</dbReference>
<accession>A0A9W3P3D8</accession>
<dbReference type="GO" id="GO:0006633">
    <property type="term" value="P:fatty acid biosynthetic process"/>
    <property type="evidence" value="ECO:0007669"/>
    <property type="project" value="UniProtKB-KW"/>
</dbReference>